<dbReference type="SUPFAM" id="SSF53927">
    <property type="entry name" value="Cytidine deaminase-like"/>
    <property type="match status" value="1"/>
</dbReference>
<dbReference type="Gene3D" id="3.40.140.10">
    <property type="entry name" value="Cytidine Deaminase, domain 2"/>
    <property type="match status" value="1"/>
</dbReference>
<dbReference type="InterPro" id="IPR016193">
    <property type="entry name" value="Cytidine_deaminase-like"/>
</dbReference>
<accession>A0ABQ2EAP5</accession>
<evidence type="ECO:0000313" key="3">
    <source>
        <dbReference type="Proteomes" id="UP000599009"/>
    </source>
</evidence>
<organism evidence="2 3">
    <name type="scientific">Luteimonas terricola</name>
    <dbReference type="NCBI Taxonomy" id="645597"/>
    <lineage>
        <taxon>Bacteria</taxon>
        <taxon>Pseudomonadati</taxon>
        <taxon>Pseudomonadota</taxon>
        <taxon>Gammaproteobacteria</taxon>
        <taxon>Lysobacterales</taxon>
        <taxon>Lysobacteraceae</taxon>
        <taxon>Luteimonas</taxon>
    </lineage>
</organism>
<dbReference type="InterPro" id="IPR002125">
    <property type="entry name" value="CMP_dCMP_dom"/>
</dbReference>
<feature type="domain" description="CMP/dCMP-type deaminase" evidence="1">
    <location>
        <begin position="63"/>
        <end position="190"/>
    </location>
</feature>
<dbReference type="PROSITE" id="PS51747">
    <property type="entry name" value="CYT_DCMP_DEAMINASES_2"/>
    <property type="match status" value="1"/>
</dbReference>
<name>A0ABQ2EAP5_9GAMM</name>
<comment type="caution">
    <text evidence="2">The sequence shown here is derived from an EMBL/GenBank/DDBJ whole genome shotgun (WGS) entry which is preliminary data.</text>
</comment>
<dbReference type="Pfam" id="PF00383">
    <property type="entry name" value="dCMP_cyt_deam_1"/>
    <property type="match status" value="1"/>
</dbReference>
<evidence type="ECO:0000259" key="1">
    <source>
        <dbReference type="PROSITE" id="PS51747"/>
    </source>
</evidence>
<protein>
    <submittedName>
        <fullName evidence="2">tRNA-specific adenosine deaminase</fullName>
    </submittedName>
</protein>
<gene>
    <name evidence="2" type="ORF">GCM10011394_07000</name>
</gene>
<evidence type="ECO:0000313" key="2">
    <source>
        <dbReference type="EMBL" id="GGK00363.1"/>
    </source>
</evidence>
<proteinExistence type="predicted"/>
<keyword evidence="3" id="KW-1185">Reference proteome</keyword>
<dbReference type="CDD" id="cd01285">
    <property type="entry name" value="nucleoside_deaminase"/>
    <property type="match status" value="1"/>
</dbReference>
<reference evidence="3" key="1">
    <citation type="journal article" date="2019" name="Int. J. Syst. Evol. Microbiol.">
        <title>The Global Catalogue of Microorganisms (GCM) 10K type strain sequencing project: providing services to taxonomists for standard genome sequencing and annotation.</title>
        <authorList>
            <consortium name="The Broad Institute Genomics Platform"/>
            <consortium name="The Broad Institute Genome Sequencing Center for Infectious Disease"/>
            <person name="Wu L."/>
            <person name="Ma J."/>
        </authorList>
    </citation>
    <scope>NUCLEOTIDE SEQUENCE [LARGE SCALE GENOMIC DNA]</scope>
    <source>
        <strain evidence="3">CGMCC 1.8985</strain>
    </source>
</reference>
<dbReference type="EMBL" id="BMME01000001">
    <property type="protein sequence ID" value="GGK00363.1"/>
    <property type="molecule type" value="Genomic_DNA"/>
</dbReference>
<sequence length="227" mass="24543">MRAVGHGRGLRLQGDRGLRLRRQHLRAGVVRGSAAMNLPARVGLQLPEWVQSVVERDRTYTSDADKVALAIALAARNIAEATGGPFGAVVFGPDDRVVAAGVNVVLPQSTSLAHAETMAYMLAQQSLGRARINVDDQDRPCGPYTLATSAQPCCQCYGATIWAGVDRLLIGARSDDVHELTEFDEGPLPEDWPGELARRGIEVVRDIARDQARDVLARYGSDGGQRY</sequence>
<dbReference type="Proteomes" id="UP000599009">
    <property type="component" value="Unassembled WGS sequence"/>
</dbReference>